<sequence>MRIDTSVTVTPVSSPEMSPYEKAAPYSLKRTRRAPSAELLLPGLLSPIASKSPRRTTRWTRAAVVAAALCTVAFTVQTPVREQVTGKVVEVFKGASCEARGMLSPSLDPSIDAHRLVVRVHPESARRSGDDDATVPENRLQALPLHPDLSSQLDDLFVVDKPPKSTLAASAAAGACVQPSPVQVQFKPRPVVPAKQPELFFALCTAPERAQTYASVWTHYMSAPKRKDGSNATVPGCLVTDAQGTGDVEGMAHANNEFRRQGLGCIMRDSSRANQRYEARVLGLLRDAWIESELRTRQDGAPEVEWFIFGDDDTWWSDPAMLRELVSQYDHRQDHIMGTFSETVGNYQVFGRIAFGGGGIILSRSLVEKMQLRVDECAEKFQHVTGGDGMISECAAMIRGLPLSEVIEETRALRQMDIRGDATGYLTDGTAPFLSLHHWTSWLELIPGVPGLDAIRLLTAAAKAVGGPNLLRRWIFDNGAVTWSVGYAITVHREALSADELSRIEWTWDDHEPRKPSRDGLVEGIQKHTYYISEVRELAPGLHLFRHVNHHPTLRDRISEIDIIWDARSVSPISFSMPSWPRAWLPGRRREAAETRRQQQSLDYSRKLAAAAAAVPEPAPRMHARFFG</sequence>
<dbReference type="Gene3D" id="3.90.550.50">
    <property type="match status" value="1"/>
</dbReference>
<protein>
    <recommendedName>
        <fullName evidence="3">Glycosyltransferase family 31 protein</fullName>
    </recommendedName>
</protein>
<evidence type="ECO:0000313" key="1">
    <source>
        <dbReference type="EMBL" id="KAG0666653.1"/>
    </source>
</evidence>
<dbReference type="Proteomes" id="UP000777482">
    <property type="component" value="Unassembled WGS sequence"/>
</dbReference>
<proteinExistence type="predicted"/>
<dbReference type="OrthoDB" id="2187549at2759"/>
<gene>
    <name evidence="1" type="ORF">C6P46_004319</name>
</gene>
<dbReference type="EMBL" id="PUHQ01000004">
    <property type="protein sequence ID" value="KAG0666653.1"/>
    <property type="molecule type" value="Genomic_DNA"/>
</dbReference>
<dbReference type="PANTHER" id="PTHR10811">
    <property type="entry name" value="FRINGE-RELATED"/>
    <property type="match status" value="1"/>
</dbReference>
<dbReference type="InterPro" id="IPR006740">
    <property type="entry name" value="DUF604"/>
</dbReference>
<accession>A0A9P6W9V3</accession>
<evidence type="ECO:0000313" key="2">
    <source>
        <dbReference type="Proteomes" id="UP000777482"/>
    </source>
</evidence>
<comment type="caution">
    <text evidence="1">The sequence shown here is derived from an EMBL/GenBank/DDBJ whole genome shotgun (WGS) entry which is preliminary data.</text>
</comment>
<organism evidence="1 2">
    <name type="scientific">Rhodotorula mucilaginosa</name>
    <name type="common">Yeast</name>
    <name type="synonym">Rhodotorula rubra</name>
    <dbReference type="NCBI Taxonomy" id="5537"/>
    <lineage>
        <taxon>Eukaryota</taxon>
        <taxon>Fungi</taxon>
        <taxon>Dikarya</taxon>
        <taxon>Basidiomycota</taxon>
        <taxon>Pucciniomycotina</taxon>
        <taxon>Microbotryomycetes</taxon>
        <taxon>Sporidiobolales</taxon>
        <taxon>Sporidiobolaceae</taxon>
        <taxon>Rhodotorula</taxon>
    </lineage>
</organism>
<dbReference type="AlphaFoldDB" id="A0A9P6W9V3"/>
<keyword evidence="2" id="KW-1185">Reference proteome</keyword>
<name>A0A9P6W9V3_RHOMI</name>
<dbReference type="Pfam" id="PF04646">
    <property type="entry name" value="DUF604"/>
    <property type="match status" value="1"/>
</dbReference>
<reference evidence="1 2" key="1">
    <citation type="submission" date="2020-11" db="EMBL/GenBank/DDBJ databases">
        <title>Kefir isolates.</title>
        <authorList>
            <person name="Marcisauskas S."/>
            <person name="Kim Y."/>
            <person name="Blasche S."/>
        </authorList>
    </citation>
    <scope>NUCLEOTIDE SEQUENCE [LARGE SCALE GENOMIC DNA]</scope>
    <source>
        <strain evidence="1 2">KR</strain>
    </source>
</reference>
<evidence type="ECO:0008006" key="3">
    <source>
        <dbReference type="Google" id="ProtNLM"/>
    </source>
</evidence>